<keyword evidence="6 10" id="KW-0812">Transmembrane</keyword>
<comment type="subcellular location">
    <subcellularLocation>
        <location evidence="1">Membrane</location>
        <topology evidence="1">Multi-pass membrane protein</topology>
    </subcellularLocation>
</comment>
<keyword evidence="4" id="KW-0997">Cell inner membrane</keyword>
<sequence>MASVRAFLGGVGFFVQGLRWMARHPGSWLFGLLPAVVTAVLYIGVLIFLGTRADDISAYFTPFADDWNAALRNTMRAVIAIVVFGAGLAVAVLTFTPITLTIGDPFYQKLSERVEESYGEVPEGIDESLWRSIVRSVKDSLATLGYALLFTVPLFFLGFVPGVGQTVVPVLGALVSGFFLTAELTTLAMERRGILRKERFAILRANKATAVGFGVVTFLIFLVPLGAIIAMPVAVAGAAIMVRLNLAAASEGTAAPDARVG</sequence>
<gene>
    <name evidence="11" type="ORF">SAMN04489764_5151</name>
</gene>
<keyword evidence="7 10" id="KW-1133">Transmembrane helix</keyword>
<evidence type="ECO:0000256" key="1">
    <source>
        <dbReference type="ARBA" id="ARBA00004141"/>
    </source>
</evidence>
<evidence type="ECO:0000256" key="4">
    <source>
        <dbReference type="ARBA" id="ARBA00022519"/>
    </source>
</evidence>
<keyword evidence="3" id="KW-1003">Cell membrane</keyword>
<dbReference type="Pfam" id="PF07264">
    <property type="entry name" value="EI24"/>
    <property type="match status" value="1"/>
</dbReference>
<keyword evidence="2" id="KW-0813">Transport</keyword>
<dbReference type="GO" id="GO:0009675">
    <property type="term" value="F:high-affinity sulfate:proton symporter activity"/>
    <property type="evidence" value="ECO:0007669"/>
    <property type="project" value="TreeGrafter"/>
</dbReference>
<dbReference type="InterPro" id="IPR050480">
    <property type="entry name" value="CysZ-like"/>
</dbReference>
<feature type="transmembrane region" description="Helical" evidence="10">
    <location>
        <begin position="210"/>
        <end position="242"/>
    </location>
</feature>
<feature type="transmembrane region" description="Helical" evidence="10">
    <location>
        <begin position="29"/>
        <end position="49"/>
    </location>
</feature>
<dbReference type="GO" id="GO:0019344">
    <property type="term" value="P:cysteine biosynthetic process"/>
    <property type="evidence" value="ECO:0007669"/>
    <property type="project" value="TreeGrafter"/>
</dbReference>
<dbReference type="RefSeq" id="WP_093262673.1">
    <property type="nucleotide sequence ID" value="NZ_FNKK01000002.1"/>
</dbReference>
<feature type="transmembrane region" description="Helical" evidence="10">
    <location>
        <begin position="141"/>
        <end position="160"/>
    </location>
</feature>
<dbReference type="EMBL" id="FNKK01000002">
    <property type="protein sequence ID" value="SDR32288.1"/>
    <property type="molecule type" value="Genomic_DNA"/>
</dbReference>
<evidence type="ECO:0000256" key="8">
    <source>
        <dbReference type="ARBA" id="ARBA00023032"/>
    </source>
</evidence>
<dbReference type="GO" id="GO:0000103">
    <property type="term" value="P:sulfate assimilation"/>
    <property type="evidence" value="ECO:0007669"/>
    <property type="project" value="TreeGrafter"/>
</dbReference>
<feature type="transmembrane region" description="Helical" evidence="10">
    <location>
        <begin position="77"/>
        <end position="103"/>
    </location>
</feature>
<keyword evidence="5" id="KW-0028">Amino-acid biosynthesis</keyword>
<dbReference type="PANTHER" id="PTHR37468:SF1">
    <property type="entry name" value="SULFATE TRANSPORTER CYSZ"/>
    <property type="match status" value="1"/>
</dbReference>
<evidence type="ECO:0000256" key="9">
    <source>
        <dbReference type="ARBA" id="ARBA00023136"/>
    </source>
</evidence>
<proteinExistence type="predicted"/>
<dbReference type="Proteomes" id="UP000217103">
    <property type="component" value="Unassembled WGS sequence"/>
</dbReference>
<dbReference type="InterPro" id="IPR059112">
    <property type="entry name" value="CysZ/EI24"/>
</dbReference>
<name>A0A1H1I4J2_9ACTN</name>
<evidence type="ECO:0000256" key="5">
    <source>
        <dbReference type="ARBA" id="ARBA00022605"/>
    </source>
</evidence>
<keyword evidence="12" id="KW-1185">Reference proteome</keyword>
<evidence type="ECO:0000256" key="7">
    <source>
        <dbReference type="ARBA" id="ARBA00022989"/>
    </source>
</evidence>
<evidence type="ECO:0000313" key="12">
    <source>
        <dbReference type="Proteomes" id="UP000217103"/>
    </source>
</evidence>
<evidence type="ECO:0000256" key="6">
    <source>
        <dbReference type="ARBA" id="ARBA00022692"/>
    </source>
</evidence>
<evidence type="ECO:0000256" key="2">
    <source>
        <dbReference type="ARBA" id="ARBA00022448"/>
    </source>
</evidence>
<dbReference type="STRING" id="35622.SAMN04489764_5151"/>
<protein>
    <submittedName>
        <fullName evidence="11">CysZ protein</fullName>
    </submittedName>
</protein>
<feature type="transmembrane region" description="Helical" evidence="10">
    <location>
        <begin position="166"/>
        <end position="189"/>
    </location>
</feature>
<reference evidence="11 12" key="1">
    <citation type="submission" date="2016-10" db="EMBL/GenBank/DDBJ databases">
        <authorList>
            <person name="de Groot N.N."/>
        </authorList>
    </citation>
    <scope>NUCLEOTIDE SEQUENCE [LARGE SCALE GENOMIC DNA]</scope>
    <source>
        <strain evidence="11 12">DSM 43794</strain>
    </source>
</reference>
<keyword evidence="8" id="KW-0764">Sulfate transport</keyword>
<dbReference type="AlphaFoldDB" id="A0A1H1I4J2"/>
<dbReference type="OrthoDB" id="3375053at2"/>
<accession>A0A1H1I4J2</accession>
<evidence type="ECO:0000313" key="11">
    <source>
        <dbReference type="EMBL" id="SDR32288.1"/>
    </source>
</evidence>
<keyword evidence="9 10" id="KW-0472">Membrane</keyword>
<evidence type="ECO:0000256" key="3">
    <source>
        <dbReference type="ARBA" id="ARBA00022475"/>
    </source>
</evidence>
<dbReference type="GO" id="GO:0005886">
    <property type="term" value="C:plasma membrane"/>
    <property type="evidence" value="ECO:0007669"/>
    <property type="project" value="TreeGrafter"/>
</dbReference>
<evidence type="ECO:0000256" key="10">
    <source>
        <dbReference type="SAM" id="Phobius"/>
    </source>
</evidence>
<organism evidence="11 12">
    <name type="scientific">Thermostaphylospora chromogena</name>
    <dbReference type="NCBI Taxonomy" id="35622"/>
    <lineage>
        <taxon>Bacteria</taxon>
        <taxon>Bacillati</taxon>
        <taxon>Actinomycetota</taxon>
        <taxon>Actinomycetes</taxon>
        <taxon>Streptosporangiales</taxon>
        <taxon>Thermomonosporaceae</taxon>
        <taxon>Thermostaphylospora</taxon>
    </lineage>
</organism>
<dbReference type="PANTHER" id="PTHR37468">
    <property type="entry name" value="SULFATE TRANSPORTER CYSZ"/>
    <property type="match status" value="1"/>
</dbReference>